<gene>
    <name evidence="1" type="ORF">D4764_15G0000740</name>
</gene>
<evidence type="ECO:0000313" key="2">
    <source>
        <dbReference type="Proteomes" id="UP000324091"/>
    </source>
</evidence>
<accession>A0A5C6P3B6</accession>
<proteinExistence type="predicted"/>
<evidence type="ECO:0000313" key="1">
    <source>
        <dbReference type="EMBL" id="TWW72680.1"/>
    </source>
</evidence>
<protein>
    <submittedName>
        <fullName evidence="1">Uncharacterized protein</fullName>
    </submittedName>
</protein>
<reference evidence="1 2" key="1">
    <citation type="submission" date="2019-04" db="EMBL/GenBank/DDBJ databases">
        <title>Chromosome genome assembly for Takifugu flavidus.</title>
        <authorList>
            <person name="Xiao S."/>
        </authorList>
    </citation>
    <scope>NUCLEOTIDE SEQUENCE [LARGE SCALE GENOMIC DNA]</scope>
    <source>
        <strain evidence="1">HTHZ2018</strain>
        <tissue evidence="1">Muscle</tissue>
    </source>
</reference>
<dbReference type="Proteomes" id="UP000324091">
    <property type="component" value="Chromosome 15"/>
</dbReference>
<dbReference type="AlphaFoldDB" id="A0A5C6P3B6"/>
<dbReference type="EMBL" id="RHFK02000007">
    <property type="protein sequence ID" value="TWW72680.1"/>
    <property type="molecule type" value="Genomic_DNA"/>
</dbReference>
<organism evidence="1 2">
    <name type="scientific">Takifugu flavidus</name>
    <name type="common">sansaifugu</name>
    <dbReference type="NCBI Taxonomy" id="433684"/>
    <lineage>
        <taxon>Eukaryota</taxon>
        <taxon>Metazoa</taxon>
        <taxon>Chordata</taxon>
        <taxon>Craniata</taxon>
        <taxon>Vertebrata</taxon>
        <taxon>Euteleostomi</taxon>
        <taxon>Actinopterygii</taxon>
        <taxon>Neopterygii</taxon>
        <taxon>Teleostei</taxon>
        <taxon>Neoteleostei</taxon>
        <taxon>Acanthomorphata</taxon>
        <taxon>Eupercaria</taxon>
        <taxon>Tetraodontiformes</taxon>
        <taxon>Tetradontoidea</taxon>
        <taxon>Tetraodontidae</taxon>
        <taxon>Takifugu</taxon>
    </lineage>
</organism>
<comment type="caution">
    <text evidence="1">The sequence shown here is derived from an EMBL/GenBank/DDBJ whole genome shotgun (WGS) entry which is preliminary data.</text>
</comment>
<name>A0A5C6P3B6_9TELE</name>
<keyword evidence="2" id="KW-1185">Reference proteome</keyword>
<sequence>MIRPGSIDCSILLLLEEDGGAAALPPQPSAPALSDMTNRSARFAETGGESERTEVAARVHVQRAQTEGFWMNRPTDECGVMAAEGGGGGGGGREKRGMRELAEGEEEKGSIFPAPHSIRKLGDSECSGSANNYVLIQRHQEQGCTHVCRMWTVQHQSMQRCAPRLDTANRDAARAQRSLKMAPRVLWIYPSPSLLSFLLLFYAPWPCRALRNYPENEGWYPGSGEGGGVRLMPLWTGSLRGGDRVTETPAKCSARF</sequence>